<dbReference type="InterPro" id="IPR035973">
    <property type="entry name" value="Cyt_c_oxidase_su3-like_sf"/>
</dbReference>
<evidence type="ECO:0000313" key="10">
    <source>
        <dbReference type="EMBL" id="GGR10524.1"/>
    </source>
</evidence>
<dbReference type="InterPro" id="IPR013833">
    <property type="entry name" value="Cyt_c_oxidase_su3_a-hlx"/>
</dbReference>
<feature type="transmembrane region" description="Helical" evidence="8">
    <location>
        <begin position="83"/>
        <end position="103"/>
    </location>
</feature>
<evidence type="ECO:0000256" key="6">
    <source>
        <dbReference type="ARBA" id="ARBA00023136"/>
    </source>
</evidence>
<protein>
    <submittedName>
        <fullName evidence="10">Bb3-type cytochrome oxidase subunit IV</fullName>
    </submittedName>
</protein>
<evidence type="ECO:0000259" key="9">
    <source>
        <dbReference type="PROSITE" id="PS50253"/>
    </source>
</evidence>
<keyword evidence="6 8" id="KW-0472">Membrane</keyword>
<feature type="transmembrane region" description="Helical" evidence="8">
    <location>
        <begin position="12"/>
        <end position="32"/>
    </location>
</feature>
<evidence type="ECO:0000256" key="3">
    <source>
        <dbReference type="ARBA" id="ARBA00022475"/>
    </source>
</evidence>
<keyword evidence="11" id="KW-1185">Reference proteome</keyword>
<dbReference type="InterPro" id="IPR024791">
    <property type="entry name" value="Cyt_c/ubiquinol_Oxase_su3"/>
</dbReference>
<dbReference type="SUPFAM" id="SSF81452">
    <property type="entry name" value="Cytochrome c oxidase subunit III-like"/>
    <property type="match status" value="1"/>
</dbReference>
<comment type="similarity">
    <text evidence="2 7">Belongs to the cytochrome c oxidase subunit 3 family.</text>
</comment>
<sequence>MTAVPSDRASRTHLGMLAFLASDAVIFLLMLVSNIYLRRSEAHGGQTLLEPGRMLVFSVLLWGSSGVLLLAERQRGRGDRVGAGALYLVTALLGAVFALAQGLEWRSLAAQGGTISSSLFFSTFYTTTGLHGLHVLLGLPVLLALALLSWTGQIGRRAPGVAAAVLYWHFVDAVWLVLYVVFYVWRGP</sequence>
<feature type="transmembrane region" description="Helical" evidence="8">
    <location>
        <begin position="123"/>
        <end position="148"/>
    </location>
</feature>
<proteinExistence type="inferred from homology"/>
<keyword evidence="3" id="KW-1003">Cell membrane</keyword>
<organism evidence="10 11">
    <name type="scientific">Deinococcus ruber</name>
    <dbReference type="NCBI Taxonomy" id="1848197"/>
    <lineage>
        <taxon>Bacteria</taxon>
        <taxon>Thermotogati</taxon>
        <taxon>Deinococcota</taxon>
        <taxon>Deinococci</taxon>
        <taxon>Deinococcales</taxon>
        <taxon>Deinococcaceae</taxon>
        <taxon>Deinococcus</taxon>
    </lineage>
</organism>
<accession>A0A918C814</accession>
<evidence type="ECO:0000256" key="1">
    <source>
        <dbReference type="ARBA" id="ARBA00004651"/>
    </source>
</evidence>
<dbReference type="GO" id="GO:0019646">
    <property type="term" value="P:aerobic electron transport chain"/>
    <property type="evidence" value="ECO:0007669"/>
    <property type="project" value="InterPro"/>
</dbReference>
<dbReference type="EMBL" id="BMQL01000012">
    <property type="protein sequence ID" value="GGR10524.1"/>
    <property type="molecule type" value="Genomic_DNA"/>
</dbReference>
<evidence type="ECO:0000256" key="5">
    <source>
        <dbReference type="ARBA" id="ARBA00022989"/>
    </source>
</evidence>
<dbReference type="InterPro" id="IPR000298">
    <property type="entry name" value="Cyt_c_oxidase-like_su3"/>
</dbReference>
<dbReference type="PANTHER" id="PTHR11403">
    <property type="entry name" value="CYTOCHROME C OXIDASE SUBUNIT III"/>
    <property type="match status" value="1"/>
</dbReference>
<reference evidence="10" key="1">
    <citation type="journal article" date="2014" name="Int. J. Syst. Evol. Microbiol.">
        <title>Complete genome sequence of Corynebacterium casei LMG S-19264T (=DSM 44701T), isolated from a smear-ripened cheese.</title>
        <authorList>
            <consortium name="US DOE Joint Genome Institute (JGI-PGF)"/>
            <person name="Walter F."/>
            <person name="Albersmeier A."/>
            <person name="Kalinowski J."/>
            <person name="Ruckert C."/>
        </authorList>
    </citation>
    <scope>NUCLEOTIDE SEQUENCE</scope>
    <source>
        <strain evidence="10">JCM 31311</strain>
    </source>
</reference>
<dbReference type="PROSITE" id="PS50253">
    <property type="entry name" value="COX3"/>
    <property type="match status" value="1"/>
</dbReference>
<evidence type="ECO:0000256" key="4">
    <source>
        <dbReference type="ARBA" id="ARBA00022692"/>
    </source>
</evidence>
<comment type="caution">
    <text evidence="10">The sequence shown here is derived from an EMBL/GenBank/DDBJ whole genome shotgun (WGS) entry which is preliminary data.</text>
</comment>
<dbReference type="PANTHER" id="PTHR11403:SF2">
    <property type="entry name" value="CYTOCHROME BO(3) UBIQUINOL OXIDASE SUBUNIT 3"/>
    <property type="match status" value="1"/>
</dbReference>
<dbReference type="CDD" id="cd00386">
    <property type="entry name" value="Heme_Cu_Oxidase_III_like"/>
    <property type="match status" value="1"/>
</dbReference>
<dbReference type="Gene3D" id="1.20.120.80">
    <property type="entry name" value="Cytochrome c oxidase, subunit III, four-helix bundle"/>
    <property type="match status" value="1"/>
</dbReference>
<evidence type="ECO:0000256" key="8">
    <source>
        <dbReference type="SAM" id="Phobius"/>
    </source>
</evidence>
<reference evidence="10" key="2">
    <citation type="submission" date="2020-09" db="EMBL/GenBank/DDBJ databases">
        <authorList>
            <person name="Sun Q."/>
            <person name="Ohkuma M."/>
        </authorList>
    </citation>
    <scope>NUCLEOTIDE SEQUENCE</scope>
    <source>
        <strain evidence="10">JCM 31311</strain>
    </source>
</reference>
<dbReference type="Pfam" id="PF00510">
    <property type="entry name" value="COX3"/>
    <property type="match status" value="1"/>
</dbReference>
<comment type="subcellular location">
    <subcellularLocation>
        <location evidence="1 7">Cell membrane</location>
        <topology evidence="1 7">Multi-pass membrane protein</topology>
    </subcellularLocation>
</comment>
<gene>
    <name evidence="10" type="ORF">GCM10008957_24010</name>
</gene>
<evidence type="ECO:0000256" key="7">
    <source>
        <dbReference type="RuleBase" id="RU003376"/>
    </source>
</evidence>
<dbReference type="GO" id="GO:0004129">
    <property type="term" value="F:cytochrome-c oxidase activity"/>
    <property type="evidence" value="ECO:0007669"/>
    <property type="project" value="InterPro"/>
</dbReference>
<dbReference type="AlphaFoldDB" id="A0A918C814"/>
<name>A0A918C814_9DEIO</name>
<keyword evidence="4 7" id="KW-0812">Transmembrane</keyword>
<dbReference type="RefSeq" id="WP_189090692.1">
    <property type="nucleotide sequence ID" value="NZ_BMQL01000012.1"/>
</dbReference>
<feature type="transmembrane region" description="Helical" evidence="8">
    <location>
        <begin position="160"/>
        <end position="185"/>
    </location>
</feature>
<evidence type="ECO:0000256" key="2">
    <source>
        <dbReference type="ARBA" id="ARBA00010581"/>
    </source>
</evidence>
<keyword evidence="5 8" id="KW-1133">Transmembrane helix</keyword>
<evidence type="ECO:0000313" key="11">
    <source>
        <dbReference type="Proteomes" id="UP000603865"/>
    </source>
</evidence>
<dbReference type="Proteomes" id="UP000603865">
    <property type="component" value="Unassembled WGS sequence"/>
</dbReference>
<feature type="domain" description="Heme-copper oxidase subunit III family profile" evidence="9">
    <location>
        <begin position="14"/>
        <end position="187"/>
    </location>
</feature>
<dbReference type="GO" id="GO:0005886">
    <property type="term" value="C:plasma membrane"/>
    <property type="evidence" value="ECO:0007669"/>
    <property type="project" value="UniProtKB-SubCell"/>
</dbReference>